<dbReference type="PANTHER" id="PTHR24166:SF48">
    <property type="entry name" value="PROTEIN VAPYRIN"/>
    <property type="match status" value="1"/>
</dbReference>
<dbReference type="OrthoDB" id="342257at2"/>
<evidence type="ECO:0000256" key="3">
    <source>
        <dbReference type="PROSITE-ProRule" id="PRU00023"/>
    </source>
</evidence>
<dbReference type="PROSITE" id="PS50088">
    <property type="entry name" value="ANK_REPEAT"/>
    <property type="match status" value="2"/>
</dbReference>
<dbReference type="InterPro" id="IPR036770">
    <property type="entry name" value="Ankyrin_rpt-contain_sf"/>
</dbReference>
<dbReference type="PROSITE" id="PS50297">
    <property type="entry name" value="ANK_REP_REGION"/>
    <property type="match status" value="2"/>
</dbReference>
<keyword evidence="5" id="KW-1185">Reference proteome</keyword>
<evidence type="ECO:0000256" key="2">
    <source>
        <dbReference type="ARBA" id="ARBA00023043"/>
    </source>
</evidence>
<dbReference type="PANTHER" id="PTHR24166">
    <property type="entry name" value="ROLLING PEBBLES, ISOFORM B"/>
    <property type="match status" value="1"/>
</dbReference>
<dbReference type="AlphaFoldDB" id="A0A4R9LZA4"/>
<organism evidence="4 5">
    <name type="scientific">Leptospira idonii</name>
    <dbReference type="NCBI Taxonomy" id="1193500"/>
    <lineage>
        <taxon>Bacteria</taxon>
        <taxon>Pseudomonadati</taxon>
        <taxon>Spirochaetota</taxon>
        <taxon>Spirochaetia</taxon>
        <taxon>Leptospirales</taxon>
        <taxon>Leptospiraceae</taxon>
        <taxon>Leptospira</taxon>
    </lineage>
</organism>
<reference evidence="4" key="1">
    <citation type="journal article" date="2019" name="PLoS Negl. Trop. Dis.">
        <title>Revisiting the worldwide diversity of Leptospira species in the environment.</title>
        <authorList>
            <person name="Vincent A.T."/>
            <person name="Schiettekatte O."/>
            <person name="Bourhy P."/>
            <person name="Veyrier F.J."/>
            <person name="Picardeau M."/>
        </authorList>
    </citation>
    <scope>NUCLEOTIDE SEQUENCE [LARGE SCALE GENOMIC DNA]</scope>
    <source>
        <strain evidence="4">201300427</strain>
    </source>
</reference>
<dbReference type="Gene3D" id="1.25.40.20">
    <property type="entry name" value="Ankyrin repeat-containing domain"/>
    <property type="match status" value="2"/>
</dbReference>
<feature type="repeat" description="ANK" evidence="3">
    <location>
        <begin position="62"/>
        <end position="94"/>
    </location>
</feature>
<sequence length="154" mass="17073">MKQKFLSLLVLALTLGGCVVPPERTTSRSQNLYFQVAIGNSENVRNLLQRGYNPDLPEDTYDRMTPLMVASKEGHDEVVRVLLAFRANPNAKSRNGHTALMMAAYNRYPKVVKLLLDAGADPNIQSDAGHTALSEILLTEKEEIVHLLEEKGAK</sequence>
<dbReference type="RefSeq" id="WP_135760634.1">
    <property type="nucleotide sequence ID" value="NZ_RQHW01000042.1"/>
</dbReference>
<accession>A0A4R9LZA4</accession>
<dbReference type="SMART" id="SM00248">
    <property type="entry name" value="ANK"/>
    <property type="match status" value="2"/>
</dbReference>
<dbReference type="PRINTS" id="PR01415">
    <property type="entry name" value="ANKYRIN"/>
</dbReference>
<protein>
    <submittedName>
        <fullName evidence="4">Ankyrin repeat domain-containing protein</fullName>
    </submittedName>
</protein>
<dbReference type="InterPro" id="IPR002110">
    <property type="entry name" value="Ankyrin_rpt"/>
</dbReference>
<dbReference type="PROSITE" id="PS51257">
    <property type="entry name" value="PROKAR_LIPOPROTEIN"/>
    <property type="match status" value="1"/>
</dbReference>
<proteinExistence type="predicted"/>
<comment type="caution">
    <text evidence="4">The sequence shown here is derived from an EMBL/GenBank/DDBJ whole genome shotgun (WGS) entry which is preliminary data.</text>
</comment>
<dbReference type="Proteomes" id="UP000298058">
    <property type="component" value="Unassembled WGS sequence"/>
</dbReference>
<keyword evidence="2 3" id="KW-0040">ANK repeat</keyword>
<evidence type="ECO:0000256" key="1">
    <source>
        <dbReference type="ARBA" id="ARBA00022737"/>
    </source>
</evidence>
<dbReference type="Pfam" id="PF12796">
    <property type="entry name" value="Ank_2"/>
    <property type="match status" value="1"/>
</dbReference>
<feature type="repeat" description="ANK" evidence="3">
    <location>
        <begin position="95"/>
        <end position="127"/>
    </location>
</feature>
<dbReference type="EMBL" id="RQHW01000042">
    <property type="protein sequence ID" value="TGN18951.1"/>
    <property type="molecule type" value="Genomic_DNA"/>
</dbReference>
<name>A0A4R9LZA4_9LEPT</name>
<gene>
    <name evidence="4" type="ORF">EHS15_11070</name>
</gene>
<evidence type="ECO:0000313" key="5">
    <source>
        <dbReference type="Proteomes" id="UP000298058"/>
    </source>
</evidence>
<evidence type="ECO:0000313" key="4">
    <source>
        <dbReference type="EMBL" id="TGN18951.1"/>
    </source>
</evidence>
<dbReference type="InterPro" id="IPR050889">
    <property type="entry name" value="Dendritic_Spine_Reg/Scaffold"/>
</dbReference>
<dbReference type="SUPFAM" id="SSF48403">
    <property type="entry name" value="Ankyrin repeat"/>
    <property type="match status" value="1"/>
</dbReference>
<keyword evidence="1" id="KW-0677">Repeat</keyword>